<dbReference type="AlphaFoldDB" id="A0AAE9ZC69"/>
<keyword evidence="2" id="KW-1185">Reference proteome</keyword>
<reference evidence="1" key="1">
    <citation type="submission" date="2023-02" db="EMBL/GenBank/DDBJ databases">
        <title>Genome sequence of Hyphococcus flavus.</title>
        <authorList>
            <person name="Rong J.-C."/>
            <person name="Zhao Q."/>
            <person name="Yi M."/>
            <person name="Wu J.-Y."/>
        </authorList>
    </citation>
    <scope>NUCLEOTIDE SEQUENCE</scope>
    <source>
        <strain evidence="1">MCCC 1K03223</strain>
    </source>
</reference>
<name>A0AAE9ZC69_9PROT</name>
<evidence type="ECO:0000313" key="2">
    <source>
        <dbReference type="Proteomes" id="UP001214043"/>
    </source>
</evidence>
<dbReference type="KEGG" id="hfl:PUV54_09465"/>
<dbReference type="EMBL" id="CP118166">
    <property type="protein sequence ID" value="WDI30187.1"/>
    <property type="molecule type" value="Genomic_DNA"/>
</dbReference>
<organism evidence="1 2">
    <name type="scientific">Hyphococcus flavus</name>
    <dbReference type="NCBI Taxonomy" id="1866326"/>
    <lineage>
        <taxon>Bacteria</taxon>
        <taxon>Pseudomonadati</taxon>
        <taxon>Pseudomonadota</taxon>
        <taxon>Alphaproteobacteria</taxon>
        <taxon>Parvularculales</taxon>
        <taxon>Parvularculaceae</taxon>
        <taxon>Hyphococcus</taxon>
    </lineage>
</organism>
<dbReference type="Proteomes" id="UP001214043">
    <property type="component" value="Chromosome"/>
</dbReference>
<sequence length="74" mass="8088">MPESRQLPPNLLSIKNHIDSHGLGCVIMDDHVAVGVCEQCGEDGRIKEGIRRVRTFDEARLIIGCRCGLSEDGA</sequence>
<proteinExistence type="predicted"/>
<protein>
    <submittedName>
        <fullName evidence="1">Uncharacterized protein</fullName>
    </submittedName>
</protein>
<gene>
    <name evidence="1" type="ORF">PUV54_09465</name>
</gene>
<dbReference type="RefSeq" id="WP_274491982.1">
    <property type="nucleotide sequence ID" value="NZ_CP118166.1"/>
</dbReference>
<evidence type="ECO:0000313" key="1">
    <source>
        <dbReference type="EMBL" id="WDI30187.1"/>
    </source>
</evidence>
<accession>A0AAE9ZC69</accession>